<evidence type="ECO:0000313" key="1">
    <source>
        <dbReference type="EMBL" id="KAF7995035.1"/>
    </source>
</evidence>
<keyword evidence="2" id="KW-1185">Reference proteome</keyword>
<proteinExistence type="predicted"/>
<dbReference type="InterPro" id="IPR013783">
    <property type="entry name" value="Ig-like_fold"/>
</dbReference>
<evidence type="ECO:0000313" key="2">
    <source>
        <dbReference type="Proteomes" id="UP000639338"/>
    </source>
</evidence>
<dbReference type="Proteomes" id="UP000639338">
    <property type="component" value="Unassembled WGS sequence"/>
</dbReference>
<gene>
    <name evidence="1" type="ORF">HCN44_004507</name>
</gene>
<dbReference type="Gene3D" id="2.60.40.10">
    <property type="entry name" value="Immunoglobulins"/>
    <property type="match status" value="2"/>
</dbReference>
<dbReference type="AlphaFoldDB" id="A0A834XZP1"/>
<name>A0A834XZP1_APHGI</name>
<dbReference type="EMBL" id="JACMRX010000002">
    <property type="protein sequence ID" value="KAF7995035.1"/>
    <property type="molecule type" value="Genomic_DNA"/>
</dbReference>
<organism evidence="1 2">
    <name type="scientific">Aphidius gifuensis</name>
    <name type="common">Parasitoid wasp</name>
    <dbReference type="NCBI Taxonomy" id="684658"/>
    <lineage>
        <taxon>Eukaryota</taxon>
        <taxon>Metazoa</taxon>
        <taxon>Ecdysozoa</taxon>
        <taxon>Arthropoda</taxon>
        <taxon>Hexapoda</taxon>
        <taxon>Insecta</taxon>
        <taxon>Pterygota</taxon>
        <taxon>Neoptera</taxon>
        <taxon>Endopterygota</taxon>
        <taxon>Hymenoptera</taxon>
        <taxon>Apocrita</taxon>
        <taxon>Ichneumonoidea</taxon>
        <taxon>Braconidae</taxon>
        <taxon>Aphidiinae</taxon>
        <taxon>Aphidius</taxon>
    </lineage>
</organism>
<accession>A0A834XZP1</accession>
<dbReference type="InterPro" id="IPR036179">
    <property type="entry name" value="Ig-like_dom_sf"/>
</dbReference>
<protein>
    <submittedName>
        <fullName evidence="1">Uncharacterized protein</fullName>
    </submittedName>
</protein>
<sequence>MISKNTAVINENNQLVCSCSNDEDNNSTLSFNINNSEIDPDKVPFTDQFGMSYEKSNDNTTLSLKKKSASMWDAGKYLCFNGYYSTHLYIWVKSKERFFLTEAYEQRLKVLNFSELKVPCVPTSPCYDVKLFKGSKELAITEKNGVKFDPRKGFIITSPSDIIKAPLNFTCSITVDGRTENKLYAQLLWKI</sequence>
<comment type="caution">
    <text evidence="1">The sequence shown here is derived from an EMBL/GenBank/DDBJ whole genome shotgun (WGS) entry which is preliminary data.</text>
</comment>
<dbReference type="SUPFAM" id="SSF48726">
    <property type="entry name" value="Immunoglobulin"/>
    <property type="match status" value="1"/>
</dbReference>
<reference evidence="1 2" key="1">
    <citation type="submission" date="2020-08" db="EMBL/GenBank/DDBJ databases">
        <title>Aphidius gifuensis genome sequencing and assembly.</title>
        <authorList>
            <person name="Du Z."/>
        </authorList>
    </citation>
    <scope>NUCLEOTIDE SEQUENCE [LARGE SCALE GENOMIC DNA]</scope>
    <source>
        <strain evidence="1">YNYX2018</strain>
        <tissue evidence="1">Adults</tissue>
    </source>
</reference>